<feature type="domain" description="Integral membrane protein YccS N-terminal" evidence="8">
    <location>
        <begin position="70"/>
        <end position="348"/>
    </location>
</feature>
<evidence type="ECO:0000313" key="11">
    <source>
        <dbReference type="Proteomes" id="UP001219630"/>
    </source>
</evidence>
<dbReference type="InterPro" id="IPR010019">
    <property type="entry name" value="Integral_membrane_YccS"/>
</dbReference>
<feature type="domain" description="Integral membrane bound transporter" evidence="9">
    <location>
        <begin position="410"/>
        <end position="530"/>
    </location>
</feature>
<dbReference type="NCBIfam" id="TIGR01666">
    <property type="entry name" value="YCCS"/>
    <property type="match status" value="1"/>
</dbReference>
<evidence type="ECO:0000256" key="2">
    <source>
        <dbReference type="ARBA" id="ARBA00022475"/>
    </source>
</evidence>
<evidence type="ECO:0000313" key="10">
    <source>
        <dbReference type="EMBL" id="WFN56835.1"/>
    </source>
</evidence>
<feature type="transmembrane region" description="Helical" evidence="7">
    <location>
        <begin position="514"/>
        <end position="536"/>
    </location>
</feature>
<feature type="transmembrane region" description="Helical" evidence="7">
    <location>
        <begin position="443"/>
        <end position="464"/>
    </location>
</feature>
<evidence type="ECO:0000256" key="6">
    <source>
        <dbReference type="ARBA" id="ARBA00043993"/>
    </source>
</evidence>
<protein>
    <submittedName>
        <fullName evidence="10">YccS family putative transporter</fullName>
    </submittedName>
</protein>
<dbReference type="PANTHER" id="PTHR30509">
    <property type="entry name" value="P-HYDROXYBENZOIC ACID EFFLUX PUMP SUBUNIT-RELATED"/>
    <property type="match status" value="1"/>
</dbReference>
<dbReference type="Pfam" id="PF12805">
    <property type="entry name" value="FUSC-like"/>
    <property type="match status" value="1"/>
</dbReference>
<evidence type="ECO:0000256" key="5">
    <source>
        <dbReference type="ARBA" id="ARBA00023136"/>
    </source>
</evidence>
<keyword evidence="11" id="KW-1185">Reference proteome</keyword>
<feature type="transmembrane region" description="Helical" evidence="7">
    <location>
        <begin position="145"/>
        <end position="165"/>
    </location>
</feature>
<feature type="transmembrane region" description="Helical" evidence="7">
    <location>
        <begin position="45"/>
        <end position="61"/>
    </location>
</feature>
<comment type="subcellular location">
    <subcellularLocation>
        <location evidence="1">Cell membrane</location>
        <topology evidence="1">Multi-pass membrane protein</topology>
    </subcellularLocation>
</comment>
<dbReference type="PANTHER" id="PTHR30509:SF8">
    <property type="entry name" value="INNER MEMBRANE PROTEIN YCCS"/>
    <property type="match status" value="1"/>
</dbReference>
<evidence type="ECO:0000256" key="1">
    <source>
        <dbReference type="ARBA" id="ARBA00004651"/>
    </source>
</evidence>
<dbReference type="RefSeq" id="WP_125260252.1">
    <property type="nucleotide sequence ID" value="NZ_CP114280.1"/>
</dbReference>
<sequence length="738" mass="83232">MVQSFINTGVKRFFYNSSWLYNLRILVALTGTAVVPWWLGVTTSTIPLTLGVVAAALTDLDDRLSGRVFNLLITLACFFLASVSIELLYPYPWLFIIGLALSTWSFILLGSLGQRYATIAFGALLIAIYTMLGVSLYSSWYQQPFLLLVGALWYNLLTLLGHVIFPIRPLQDNLARCYQQLAHYLEVKSNLFDPDIEDNDQPLIDVAMANSQLVETLNQAKASLLTRLRGDRGQRGTRRTLHYYFVAQDIHERASSAHIQYDQLRHALRYTDVPFRFQRLLFILSQACLQVCQSILLQQKYQHDHRIERAFFHLDAALNRLEAQGEDVLSVKALRHLLNNLRAIEAQLVNIQSEQILERNNHRLSTENRLSEDKITGWSDVWLRICRHLTPQSALFRHAVRMSLVLCTGYSIIQLTGLQHGYWILLTSLFVCQPNYSATRRRLALRIIGTIGGVLCGVPLLYIVPSQEGQLALIVMSGVLFFALRTVQYAQATLFITLLVLMCFNLLGEGLEVAIPRVVDTLLGCAIAWAAVSFIWPDWKFRRLDAVINKAVEHDCRYLDAIMVQYHQGKDNSLPYRIARRDAHNSDAELASVVSNMSAEPHTQADTLEQAFRLMCLNHTLLGYISTLGAHRARIGSADTLLLLNDAVCYVGDALHQKAQEQSHYAAALTKELDALNKRIQAQSPEKNSHEQLVLQQIRLITGLLPELTQLKKQLIDHAHHATAATLSSSSSSPPADR</sequence>
<dbReference type="InterPro" id="IPR032692">
    <property type="entry name" value="YccS_N"/>
</dbReference>
<proteinExistence type="inferred from homology"/>
<reference evidence="10 11" key="1">
    <citation type="submission" date="2022-12" db="EMBL/GenBank/DDBJ databases">
        <title>Complete genome sequencing of Dickeya lacustris type strain LMG30899.</title>
        <authorList>
            <person name="Dobhal S."/>
            <person name="Arizala D."/>
            <person name="Arif M."/>
        </authorList>
    </citation>
    <scope>NUCLEOTIDE SEQUENCE [LARGE SCALE GENOMIC DNA]</scope>
    <source>
        <strain evidence="10 11">LMG30899</strain>
    </source>
</reference>
<evidence type="ECO:0000259" key="9">
    <source>
        <dbReference type="Pfam" id="PF13515"/>
    </source>
</evidence>
<dbReference type="NCBIfam" id="TIGR01667">
    <property type="entry name" value="YCCS_YHFK"/>
    <property type="match status" value="1"/>
</dbReference>
<feature type="transmembrane region" description="Helical" evidence="7">
    <location>
        <begin position="91"/>
        <end position="109"/>
    </location>
</feature>
<evidence type="ECO:0000256" key="7">
    <source>
        <dbReference type="SAM" id="Phobius"/>
    </source>
</evidence>
<dbReference type="Pfam" id="PF13515">
    <property type="entry name" value="FUSC_2"/>
    <property type="match status" value="1"/>
</dbReference>
<feature type="transmembrane region" description="Helical" evidence="7">
    <location>
        <begin position="492"/>
        <end position="508"/>
    </location>
</feature>
<dbReference type="EMBL" id="CP114280">
    <property type="protein sequence ID" value="WFN56835.1"/>
    <property type="molecule type" value="Genomic_DNA"/>
</dbReference>
<keyword evidence="3 7" id="KW-0812">Transmembrane</keyword>
<feature type="transmembrane region" description="Helical" evidence="7">
    <location>
        <begin position="116"/>
        <end position="139"/>
    </location>
</feature>
<comment type="similarity">
    <text evidence="6">Belongs to the YccS/YhfK family.</text>
</comment>
<gene>
    <name evidence="10" type="primary">yccS</name>
    <name evidence="10" type="ORF">O1Q98_06150</name>
</gene>
<evidence type="ECO:0000256" key="3">
    <source>
        <dbReference type="ARBA" id="ARBA00022692"/>
    </source>
</evidence>
<accession>A0ABY8GA69</accession>
<evidence type="ECO:0000259" key="8">
    <source>
        <dbReference type="Pfam" id="PF12805"/>
    </source>
</evidence>
<dbReference type="InterPro" id="IPR010020">
    <property type="entry name" value="Integral_membrane_YCCS_YHJK"/>
</dbReference>
<keyword evidence="4 7" id="KW-1133">Transmembrane helix</keyword>
<organism evidence="10 11">
    <name type="scientific">Dickeya lacustris</name>
    <dbReference type="NCBI Taxonomy" id="2259638"/>
    <lineage>
        <taxon>Bacteria</taxon>
        <taxon>Pseudomonadati</taxon>
        <taxon>Pseudomonadota</taxon>
        <taxon>Gammaproteobacteria</taxon>
        <taxon>Enterobacterales</taxon>
        <taxon>Pectobacteriaceae</taxon>
        <taxon>Dickeya</taxon>
    </lineage>
</organism>
<feature type="transmembrane region" description="Helical" evidence="7">
    <location>
        <begin position="68"/>
        <end position="85"/>
    </location>
</feature>
<keyword evidence="2" id="KW-1003">Cell membrane</keyword>
<dbReference type="Proteomes" id="UP001219630">
    <property type="component" value="Chromosome"/>
</dbReference>
<keyword evidence="5 7" id="KW-0472">Membrane</keyword>
<dbReference type="InterPro" id="IPR049453">
    <property type="entry name" value="Memb_transporter_dom"/>
</dbReference>
<evidence type="ECO:0000256" key="4">
    <source>
        <dbReference type="ARBA" id="ARBA00022989"/>
    </source>
</evidence>
<name>A0ABY8GA69_9GAMM</name>